<dbReference type="OrthoDB" id="10685029at2759"/>
<feature type="compositionally biased region" description="Acidic residues" evidence="1">
    <location>
        <begin position="472"/>
        <end position="485"/>
    </location>
</feature>
<feature type="compositionally biased region" description="Basic and acidic residues" evidence="1">
    <location>
        <begin position="850"/>
        <end position="864"/>
    </location>
</feature>
<feature type="region of interest" description="Disordered" evidence="1">
    <location>
        <begin position="842"/>
        <end position="872"/>
    </location>
</feature>
<evidence type="ECO:0000313" key="3">
    <source>
        <dbReference type="Proteomes" id="UP000693970"/>
    </source>
</evidence>
<proteinExistence type="predicted"/>
<gene>
    <name evidence="2" type="ORF">IV203_034616</name>
</gene>
<feature type="region of interest" description="Disordered" evidence="1">
    <location>
        <begin position="755"/>
        <end position="778"/>
    </location>
</feature>
<feature type="region of interest" description="Disordered" evidence="1">
    <location>
        <begin position="1"/>
        <end position="32"/>
    </location>
</feature>
<accession>A0A9K3PU31</accession>
<evidence type="ECO:0000256" key="1">
    <source>
        <dbReference type="SAM" id="MobiDB-lite"/>
    </source>
</evidence>
<reference evidence="2" key="2">
    <citation type="submission" date="2021-04" db="EMBL/GenBank/DDBJ databases">
        <authorList>
            <person name="Podell S."/>
        </authorList>
    </citation>
    <scope>NUCLEOTIDE SEQUENCE</scope>
    <source>
        <strain evidence="2">Hildebrandi</strain>
    </source>
</reference>
<feature type="region of interest" description="Disordered" evidence="1">
    <location>
        <begin position="429"/>
        <end position="492"/>
    </location>
</feature>
<evidence type="ECO:0000313" key="2">
    <source>
        <dbReference type="EMBL" id="KAG7359518.1"/>
    </source>
</evidence>
<protein>
    <submittedName>
        <fullName evidence="2">Uncharacterized protein</fullName>
    </submittedName>
</protein>
<feature type="compositionally biased region" description="Polar residues" evidence="1">
    <location>
        <begin position="1"/>
        <end position="17"/>
    </location>
</feature>
<organism evidence="2 3">
    <name type="scientific">Nitzschia inconspicua</name>
    <dbReference type="NCBI Taxonomy" id="303405"/>
    <lineage>
        <taxon>Eukaryota</taxon>
        <taxon>Sar</taxon>
        <taxon>Stramenopiles</taxon>
        <taxon>Ochrophyta</taxon>
        <taxon>Bacillariophyta</taxon>
        <taxon>Bacillariophyceae</taxon>
        <taxon>Bacillariophycidae</taxon>
        <taxon>Bacillariales</taxon>
        <taxon>Bacillariaceae</taxon>
        <taxon>Nitzschia</taxon>
    </lineage>
</organism>
<dbReference type="AlphaFoldDB" id="A0A9K3PU31"/>
<dbReference type="EMBL" id="JAGRRH010000013">
    <property type="protein sequence ID" value="KAG7359518.1"/>
    <property type="molecule type" value="Genomic_DNA"/>
</dbReference>
<feature type="region of interest" description="Disordered" evidence="1">
    <location>
        <begin position="794"/>
        <end position="823"/>
    </location>
</feature>
<comment type="caution">
    <text evidence="2">The sequence shown here is derived from an EMBL/GenBank/DDBJ whole genome shotgun (WGS) entry which is preliminary data.</text>
</comment>
<keyword evidence="3" id="KW-1185">Reference proteome</keyword>
<feature type="compositionally biased region" description="Basic and acidic residues" evidence="1">
    <location>
        <begin position="438"/>
        <end position="458"/>
    </location>
</feature>
<dbReference type="Proteomes" id="UP000693970">
    <property type="component" value="Unassembled WGS sequence"/>
</dbReference>
<sequence length="872" mass="97628">MDLLPTSSEDSASSLDTGSVDIPYPSEPTPETDLQMDLNKVSSFVSRATPPHTHTHTQRQVDAPAHVLEKTVDHQSPYIIRPTYNIYVQGLPPALAPLLATVSSSNVPTEPFAATPPIPLPFGQKRVIRKKKNHATASDPFRLNIIDPKRGPSPVSVATCLPVTVPAVPANPFSVATKRSPDFENGFSPNPPAKLPSLPVVASHDPIAADVSLLQHPTNPSTRPQPVSTYPHVVTEEEHTQMLLFNEQYNRIVFNIDLEGNSLDGGEPTKPRASQQLTNRNYEDALAVCTARALNDKEVLSTLRDRLQAKYYDILNHVSMKVGRTPSGVEVTQLLRGGKLIVRQKDVCAYENVFGMELHEPVECEPRLLRECVTVRDRLNLLPNPEFEASLEQFYLIDGEPEHQTSIDTYWEEGSYNWESDKENAECDSYINAFPGDSENHKEDNPLFPDNEHRHQEDINDEDVNGQTSDGDTSDTSDTSDEDDNSLDKVRDFDYPQFNKDGLVYPILKCRKRLCTFHSREVSLSIGNNEHQQQHLLQPTVWWGSAFIASFAAMLAHDVHHPGLLYVHCPYPGSEITEEEIHPLGSGRTVLSVLHGKDHYVVLEMDVQERTVWICDGRKYNLMTWTKHITNILKRTGMMGLDVSPSYGSKSDYCSQLFLKVNGVVEWSIKSSELVMQVDAYNCGPVACLKLWSMFAPGDVDVTRLCVGEYRAVVVSKFNELFEKMKAKMKWNKRRVVKEGELVQLALEESAPSAYGKHNEECNSSYPSTMKHQDTSLPEGGSVVPLALDESAPSAYGKHNEECTSSYASTTKHQDISLPEGGSSEATVSMMWYRMTRQRWGTRISRGVKKGKEEEKGNDPEQRKCSNRKVKD</sequence>
<reference evidence="2" key="1">
    <citation type="journal article" date="2021" name="Sci. Rep.">
        <title>Diploid genomic architecture of Nitzschia inconspicua, an elite biomass production diatom.</title>
        <authorList>
            <person name="Oliver A."/>
            <person name="Podell S."/>
            <person name="Pinowska A."/>
            <person name="Traller J.C."/>
            <person name="Smith S.R."/>
            <person name="McClure R."/>
            <person name="Beliaev A."/>
            <person name="Bohutskyi P."/>
            <person name="Hill E.A."/>
            <person name="Rabines A."/>
            <person name="Zheng H."/>
            <person name="Allen L.Z."/>
            <person name="Kuo A."/>
            <person name="Grigoriev I.V."/>
            <person name="Allen A.E."/>
            <person name="Hazlebeck D."/>
            <person name="Allen E.E."/>
        </authorList>
    </citation>
    <scope>NUCLEOTIDE SEQUENCE</scope>
    <source>
        <strain evidence="2">Hildebrandi</strain>
    </source>
</reference>
<name>A0A9K3PU31_9STRA</name>